<evidence type="ECO:0000313" key="3">
    <source>
        <dbReference type="EMBL" id="MBB5966963.1"/>
    </source>
</evidence>
<evidence type="ECO:0000259" key="2">
    <source>
        <dbReference type="Pfam" id="PF16653"/>
    </source>
</evidence>
<name>A0A841DDV8_PLAVE</name>
<evidence type="ECO:0000259" key="1">
    <source>
        <dbReference type="Pfam" id="PF03435"/>
    </source>
</evidence>
<dbReference type="Gene3D" id="3.40.50.720">
    <property type="entry name" value="NAD(P)-binding Rossmann-like Domain"/>
    <property type="match status" value="2"/>
</dbReference>
<proteinExistence type="predicted"/>
<evidence type="ECO:0000313" key="4">
    <source>
        <dbReference type="Proteomes" id="UP000562352"/>
    </source>
</evidence>
<feature type="domain" description="Saccharopine dehydrogenase NADP binding" evidence="1">
    <location>
        <begin position="10"/>
        <end position="135"/>
    </location>
</feature>
<dbReference type="PANTHER" id="PTHR43796">
    <property type="entry name" value="CARBOXYNORSPERMIDINE SYNTHASE"/>
    <property type="match status" value="1"/>
</dbReference>
<accession>A0A841DDV8</accession>
<gene>
    <name evidence="3" type="ORF">FHS22_006265</name>
</gene>
<dbReference type="Gene3D" id="3.30.360.10">
    <property type="entry name" value="Dihydrodipicolinate Reductase, domain 2"/>
    <property type="match status" value="1"/>
</dbReference>
<protein>
    <submittedName>
        <fullName evidence="3">Saccharopine dehydrogenase-like NADP-dependent oxidoreductase</fullName>
    </submittedName>
</protein>
<dbReference type="PANTHER" id="PTHR43796:SF2">
    <property type="entry name" value="CARBOXYNORSPERMIDINE SYNTHASE"/>
    <property type="match status" value="1"/>
</dbReference>
<dbReference type="Pfam" id="PF16653">
    <property type="entry name" value="Sacchrp_dh_C"/>
    <property type="match status" value="1"/>
</dbReference>
<feature type="domain" description="Saccharopine dehydrogenase-like C-terminal" evidence="2">
    <location>
        <begin position="329"/>
        <end position="383"/>
    </location>
</feature>
<organism evidence="3 4">
    <name type="scientific">Planomonospora venezuelensis</name>
    <dbReference type="NCBI Taxonomy" id="1999"/>
    <lineage>
        <taxon>Bacteria</taxon>
        <taxon>Bacillati</taxon>
        <taxon>Actinomycetota</taxon>
        <taxon>Actinomycetes</taxon>
        <taxon>Streptosporangiales</taxon>
        <taxon>Streptosporangiaceae</taxon>
        <taxon>Planomonospora</taxon>
    </lineage>
</organism>
<dbReference type="Proteomes" id="UP000562352">
    <property type="component" value="Unassembled WGS sequence"/>
</dbReference>
<dbReference type="EMBL" id="JACHJJ010000028">
    <property type="protein sequence ID" value="MBB5966963.1"/>
    <property type="molecule type" value="Genomic_DNA"/>
</dbReference>
<dbReference type="Pfam" id="PF03435">
    <property type="entry name" value="Sacchrp_dh_NADP"/>
    <property type="match status" value="1"/>
</dbReference>
<dbReference type="AlphaFoldDB" id="A0A841DDV8"/>
<dbReference type="RefSeq" id="WP_184947593.1">
    <property type="nucleotide sequence ID" value="NZ_BAAAWZ010000004.1"/>
</dbReference>
<dbReference type="InterPro" id="IPR036291">
    <property type="entry name" value="NAD(P)-bd_dom_sf"/>
</dbReference>
<dbReference type="SUPFAM" id="SSF51735">
    <property type="entry name" value="NAD(P)-binding Rossmann-fold domains"/>
    <property type="match status" value="1"/>
</dbReference>
<keyword evidence="4" id="KW-1185">Reference proteome</keyword>
<sequence>MTEPDKRTVVALGGAGAMGAPAVEVLAARGDIAELVIADRDLDAAERLAARLAGGSTPLTPYAADATDPVRLRALFRDADLVINTTGPFFRLGVPVLRAAIDTRTDYADICDDWEPTLEMLALDAEARRAGVTAVIGAGASPGTSNMLAALAARELDTVDDLHTAWPVDVPFVGDDRAQDSAVGLSAATVHWMQQLSGTIRTWSSGGPAERPPLEAITLDYPGRGKGTAYTVGHPEPVTLPRTRSVTRDSTCVMVVRPLTAAYLMTLRDDIDRGRLTLEEAAAALDDPAARRLARSVANRLSLRGPGALPAFFALAAGSRDGRPHTIGARLVASPRGMARATGIPLALAAGQILDGSVRVPGVHAPDAVLDPERYFDELAAHTDPPRGGRGEVVAVDRA</sequence>
<dbReference type="InterPro" id="IPR005097">
    <property type="entry name" value="Sacchrp_dh_NADP-bd"/>
</dbReference>
<reference evidence="3 4" key="1">
    <citation type="submission" date="2020-08" db="EMBL/GenBank/DDBJ databases">
        <title>Genomic Encyclopedia of Type Strains, Phase III (KMG-III): the genomes of soil and plant-associated and newly described type strains.</title>
        <authorList>
            <person name="Whitman W."/>
        </authorList>
    </citation>
    <scope>NUCLEOTIDE SEQUENCE [LARGE SCALE GENOMIC DNA]</scope>
    <source>
        <strain evidence="3 4">CECT 3303</strain>
    </source>
</reference>
<dbReference type="InterPro" id="IPR032095">
    <property type="entry name" value="Sacchrp_dh-like_C"/>
</dbReference>
<comment type="caution">
    <text evidence="3">The sequence shown here is derived from an EMBL/GenBank/DDBJ whole genome shotgun (WGS) entry which is preliminary data.</text>
</comment>